<name>A0A8X7C334_9ARAC</name>
<gene>
    <name evidence="2" type="ORF">TNIN_445841</name>
</gene>
<keyword evidence="3" id="KW-1185">Reference proteome</keyword>
<dbReference type="AlphaFoldDB" id="A0A8X7C334"/>
<evidence type="ECO:0000256" key="1">
    <source>
        <dbReference type="SAM" id="MobiDB-lite"/>
    </source>
</evidence>
<proteinExistence type="predicted"/>
<organism evidence="2 3">
    <name type="scientific">Trichonephila inaurata madagascariensis</name>
    <dbReference type="NCBI Taxonomy" id="2747483"/>
    <lineage>
        <taxon>Eukaryota</taxon>
        <taxon>Metazoa</taxon>
        <taxon>Ecdysozoa</taxon>
        <taxon>Arthropoda</taxon>
        <taxon>Chelicerata</taxon>
        <taxon>Arachnida</taxon>
        <taxon>Araneae</taxon>
        <taxon>Araneomorphae</taxon>
        <taxon>Entelegynae</taxon>
        <taxon>Araneoidea</taxon>
        <taxon>Nephilidae</taxon>
        <taxon>Trichonephila</taxon>
        <taxon>Trichonephila inaurata</taxon>
    </lineage>
</organism>
<dbReference type="Proteomes" id="UP000886998">
    <property type="component" value="Unassembled WGS sequence"/>
</dbReference>
<protein>
    <submittedName>
        <fullName evidence="2">Uncharacterized protein</fullName>
    </submittedName>
</protein>
<accession>A0A8X7C334</accession>
<reference evidence="2" key="1">
    <citation type="submission" date="2020-08" db="EMBL/GenBank/DDBJ databases">
        <title>Multicomponent nature underlies the extraordinary mechanical properties of spider dragline silk.</title>
        <authorList>
            <person name="Kono N."/>
            <person name="Nakamura H."/>
            <person name="Mori M."/>
            <person name="Yoshida Y."/>
            <person name="Ohtoshi R."/>
            <person name="Malay A.D."/>
            <person name="Moran D.A.P."/>
            <person name="Tomita M."/>
            <person name="Numata K."/>
            <person name="Arakawa K."/>
        </authorList>
    </citation>
    <scope>NUCLEOTIDE SEQUENCE</scope>
</reference>
<evidence type="ECO:0000313" key="2">
    <source>
        <dbReference type="EMBL" id="GFY52308.1"/>
    </source>
</evidence>
<evidence type="ECO:0000313" key="3">
    <source>
        <dbReference type="Proteomes" id="UP000886998"/>
    </source>
</evidence>
<dbReference type="EMBL" id="BMAV01008624">
    <property type="protein sequence ID" value="GFY52308.1"/>
    <property type="molecule type" value="Genomic_DNA"/>
</dbReference>
<feature type="region of interest" description="Disordered" evidence="1">
    <location>
        <begin position="59"/>
        <end position="90"/>
    </location>
</feature>
<comment type="caution">
    <text evidence="2">The sequence shown here is derived from an EMBL/GenBank/DDBJ whole genome shotgun (WGS) entry which is preliminary data.</text>
</comment>
<sequence length="149" mass="16286">MNRARNTYRVTSPQTHQHYLSHFIQGLESGSPCSSSPMHQIDSLGLPITIHTFDKGPFISSPVPGNRGTLRRKSMKNSERGKPRGSRGLAYSVPEGLDEGALFPLGTACPCNHYRSVVRNGKKPRTKAVMGLVVRKGLLADQNAQDCLS</sequence>